<reference evidence="3" key="1">
    <citation type="submission" date="2017-09" db="EMBL/GenBank/DDBJ databases">
        <title>Depth-based differentiation of microbial function through sediment-hosted aquifers and enrichment of novel symbionts in the deep terrestrial subsurface.</title>
        <authorList>
            <person name="Probst A.J."/>
            <person name="Ladd B."/>
            <person name="Jarett J.K."/>
            <person name="Geller-Mcgrath D.E."/>
            <person name="Sieber C.M.K."/>
            <person name="Emerson J.B."/>
            <person name="Anantharaman K."/>
            <person name="Thomas B.C."/>
            <person name="Malmstrom R."/>
            <person name="Stieglmeier M."/>
            <person name="Klingl A."/>
            <person name="Woyke T."/>
            <person name="Ryan C.M."/>
            <person name="Banfield J.F."/>
        </authorList>
    </citation>
    <scope>NUCLEOTIDE SEQUENCE [LARGE SCALE GENOMIC DNA]</scope>
</reference>
<accession>A0A2M6YUS3</accession>
<dbReference type="InterPro" id="IPR050415">
    <property type="entry name" value="MRET"/>
</dbReference>
<dbReference type="SUPFAM" id="SSF52343">
    <property type="entry name" value="Ferredoxin reductase-like, C-terminal NADP-linked domain"/>
    <property type="match status" value="1"/>
</dbReference>
<dbReference type="EMBL" id="PEWY01000056">
    <property type="protein sequence ID" value="PIU37259.1"/>
    <property type="molecule type" value="Genomic_DNA"/>
</dbReference>
<dbReference type="PRINTS" id="PR00371">
    <property type="entry name" value="FPNCR"/>
</dbReference>
<sequence length="256" mass="29810">MGYGLWVRRKKHMLSIYKTIFSKKSQLNSNTYLYHFNLFEPKEIIFKPGQYIILKVPLEKGYISRLYSISSSNTEKNSFELIVETVLGGLGSGYLSSLKEGVEVNFQGPAGMFELKKNERDKIFMVTGTGIAPIRSMINSKFEIRNSKFSLFWGLKNYKDVYLLNELKGYKLKVASFDFKICLSREQNLDMIPEEDKKYFFLGHIDSCFEKLFTNHYSLITVNEFYLCGGRNIVESLKQFLLSKNVPKENIIFEKF</sequence>
<dbReference type="Pfam" id="PF00175">
    <property type="entry name" value="NAD_binding_1"/>
    <property type="match status" value="1"/>
</dbReference>
<dbReference type="InterPro" id="IPR008333">
    <property type="entry name" value="Cbr1-like_FAD-bd_dom"/>
</dbReference>
<dbReference type="GO" id="GO:0016491">
    <property type="term" value="F:oxidoreductase activity"/>
    <property type="evidence" value="ECO:0007669"/>
    <property type="project" value="InterPro"/>
</dbReference>
<dbReference type="AlphaFoldDB" id="A0A2M6YUS3"/>
<dbReference type="PANTHER" id="PTHR47354:SF5">
    <property type="entry name" value="PROTEIN RFBI"/>
    <property type="match status" value="1"/>
</dbReference>
<dbReference type="PANTHER" id="PTHR47354">
    <property type="entry name" value="NADH OXIDOREDUCTASE HCR"/>
    <property type="match status" value="1"/>
</dbReference>
<dbReference type="InterPro" id="IPR001433">
    <property type="entry name" value="OxRdtase_FAD/NAD-bd"/>
</dbReference>
<comment type="caution">
    <text evidence="2">The sequence shown here is derived from an EMBL/GenBank/DDBJ whole genome shotgun (WGS) entry which is preliminary data.</text>
</comment>
<evidence type="ECO:0000313" key="3">
    <source>
        <dbReference type="Proteomes" id="UP000230184"/>
    </source>
</evidence>
<dbReference type="Proteomes" id="UP000230184">
    <property type="component" value="Unassembled WGS sequence"/>
</dbReference>
<dbReference type="Gene3D" id="2.40.30.10">
    <property type="entry name" value="Translation factors"/>
    <property type="match status" value="1"/>
</dbReference>
<dbReference type="PROSITE" id="PS51384">
    <property type="entry name" value="FAD_FR"/>
    <property type="match status" value="1"/>
</dbReference>
<feature type="domain" description="FAD-binding FR-type" evidence="1">
    <location>
        <begin position="14"/>
        <end position="116"/>
    </location>
</feature>
<name>A0A2M6YUS3_9BACT</name>
<evidence type="ECO:0000259" key="1">
    <source>
        <dbReference type="PROSITE" id="PS51384"/>
    </source>
</evidence>
<dbReference type="Pfam" id="PF00970">
    <property type="entry name" value="FAD_binding_6"/>
    <property type="match status" value="1"/>
</dbReference>
<dbReference type="PRINTS" id="PR00410">
    <property type="entry name" value="PHEHYDRXLASE"/>
</dbReference>
<dbReference type="InterPro" id="IPR001709">
    <property type="entry name" value="Flavoprot_Pyr_Nucl_cyt_Rdtase"/>
</dbReference>
<dbReference type="Gene3D" id="3.40.50.80">
    <property type="entry name" value="Nucleotide-binding domain of ferredoxin-NADP reductase (FNR) module"/>
    <property type="match status" value="1"/>
</dbReference>
<organism evidence="2 3">
    <name type="scientific">Candidatus Roizmanbacteria bacterium CG07_land_8_20_14_0_80_34_15</name>
    <dbReference type="NCBI Taxonomy" id="1974849"/>
    <lineage>
        <taxon>Bacteria</taxon>
        <taxon>Candidatus Roizmaniibacteriota</taxon>
    </lineage>
</organism>
<dbReference type="InterPro" id="IPR017938">
    <property type="entry name" value="Riboflavin_synthase-like_b-brl"/>
</dbReference>
<dbReference type="InterPro" id="IPR017927">
    <property type="entry name" value="FAD-bd_FR_type"/>
</dbReference>
<gene>
    <name evidence="2" type="ORF">COT02_01835</name>
</gene>
<dbReference type="InterPro" id="IPR039261">
    <property type="entry name" value="FNR_nucleotide-bd"/>
</dbReference>
<dbReference type="SUPFAM" id="SSF63380">
    <property type="entry name" value="Riboflavin synthase domain-like"/>
    <property type="match status" value="1"/>
</dbReference>
<protein>
    <recommendedName>
        <fullName evidence="1">FAD-binding FR-type domain-containing protein</fullName>
    </recommendedName>
</protein>
<proteinExistence type="predicted"/>
<evidence type="ECO:0000313" key="2">
    <source>
        <dbReference type="EMBL" id="PIU37259.1"/>
    </source>
</evidence>